<keyword evidence="3" id="KW-0695">RNA-directed DNA polymerase</keyword>
<feature type="domain" description="Integrase zinc-binding" evidence="2">
    <location>
        <begin position="5"/>
        <end position="40"/>
    </location>
</feature>
<proteinExistence type="predicted"/>
<keyword evidence="1" id="KW-0812">Transmembrane</keyword>
<feature type="transmembrane region" description="Helical" evidence="1">
    <location>
        <begin position="53"/>
        <end position="71"/>
    </location>
</feature>
<evidence type="ECO:0000259" key="2">
    <source>
        <dbReference type="Pfam" id="PF17921"/>
    </source>
</evidence>
<keyword evidence="1" id="KW-0472">Membrane</keyword>
<dbReference type="Gene3D" id="1.10.340.70">
    <property type="match status" value="1"/>
</dbReference>
<evidence type="ECO:0000313" key="4">
    <source>
        <dbReference type="Proteomes" id="UP001151760"/>
    </source>
</evidence>
<dbReference type="Proteomes" id="UP001151760">
    <property type="component" value="Unassembled WGS sequence"/>
</dbReference>
<keyword evidence="3" id="KW-0548">Nucleotidyltransferase</keyword>
<reference evidence="3" key="2">
    <citation type="submission" date="2022-01" db="EMBL/GenBank/DDBJ databases">
        <authorList>
            <person name="Yamashiro T."/>
            <person name="Shiraishi A."/>
            <person name="Satake H."/>
            <person name="Nakayama K."/>
        </authorList>
    </citation>
    <scope>NUCLEOTIDE SEQUENCE</scope>
</reference>
<dbReference type="GO" id="GO:0003964">
    <property type="term" value="F:RNA-directed DNA polymerase activity"/>
    <property type="evidence" value="ECO:0007669"/>
    <property type="project" value="UniProtKB-KW"/>
</dbReference>
<keyword evidence="1" id="KW-1133">Transmembrane helix</keyword>
<dbReference type="EMBL" id="BQNB010012712">
    <property type="protein sequence ID" value="GJT06954.1"/>
    <property type="molecule type" value="Genomic_DNA"/>
</dbReference>
<gene>
    <name evidence="3" type="ORF">Tco_0841416</name>
</gene>
<keyword evidence="3" id="KW-0808">Transferase</keyword>
<protein>
    <submittedName>
        <fullName evidence="3">Reverse transcriptase domain-containing protein</fullName>
    </submittedName>
</protein>
<evidence type="ECO:0000256" key="1">
    <source>
        <dbReference type="SAM" id="Phobius"/>
    </source>
</evidence>
<keyword evidence="4" id="KW-1185">Reference proteome</keyword>
<reference evidence="3" key="1">
    <citation type="journal article" date="2022" name="Int. J. Mol. Sci.">
        <title>Draft Genome of Tanacetum Coccineum: Genomic Comparison of Closely Related Tanacetum-Family Plants.</title>
        <authorList>
            <person name="Yamashiro T."/>
            <person name="Shiraishi A."/>
            <person name="Nakayama K."/>
            <person name="Satake H."/>
        </authorList>
    </citation>
    <scope>NUCLEOTIDE SEQUENCE</scope>
</reference>
<sequence length="81" mass="9582">MDEANKSKYFVHPGADKMYYDLRDRYWCPGMKKDIAEYVSEFALSTLDVLQRFGFYLQMGFTIILATLDGLDMGLFEMSWW</sequence>
<name>A0ABQ5B1Y5_9ASTR</name>
<accession>A0ABQ5B1Y5</accession>
<dbReference type="InterPro" id="IPR041588">
    <property type="entry name" value="Integrase_H2C2"/>
</dbReference>
<dbReference type="Pfam" id="PF17921">
    <property type="entry name" value="Integrase_H2C2"/>
    <property type="match status" value="1"/>
</dbReference>
<comment type="caution">
    <text evidence="3">The sequence shown here is derived from an EMBL/GenBank/DDBJ whole genome shotgun (WGS) entry which is preliminary data.</text>
</comment>
<organism evidence="3 4">
    <name type="scientific">Tanacetum coccineum</name>
    <dbReference type="NCBI Taxonomy" id="301880"/>
    <lineage>
        <taxon>Eukaryota</taxon>
        <taxon>Viridiplantae</taxon>
        <taxon>Streptophyta</taxon>
        <taxon>Embryophyta</taxon>
        <taxon>Tracheophyta</taxon>
        <taxon>Spermatophyta</taxon>
        <taxon>Magnoliopsida</taxon>
        <taxon>eudicotyledons</taxon>
        <taxon>Gunneridae</taxon>
        <taxon>Pentapetalae</taxon>
        <taxon>asterids</taxon>
        <taxon>campanulids</taxon>
        <taxon>Asterales</taxon>
        <taxon>Asteraceae</taxon>
        <taxon>Asteroideae</taxon>
        <taxon>Anthemideae</taxon>
        <taxon>Anthemidinae</taxon>
        <taxon>Tanacetum</taxon>
    </lineage>
</organism>
<evidence type="ECO:0000313" key="3">
    <source>
        <dbReference type="EMBL" id="GJT06954.1"/>
    </source>
</evidence>